<evidence type="ECO:0000313" key="4">
    <source>
        <dbReference type="Proteomes" id="UP001197093"/>
    </source>
</evidence>
<keyword evidence="4" id="KW-1185">Reference proteome</keyword>
<dbReference type="SUPFAM" id="SSF56112">
    <property type="entry name" value="Protein kinase-like (PK-like)"/>
    <property type="match status" value="1"/>
</dbReference>
<dbReference type="Pfam" id="PF01636">
    <property type="entry name" value="APH"/>
    <property type="match status" value="1"/>
</dbReference>
<dbReference type="InterPro" id="IPR051678">
    <property type="entry name" value="AGP_Transferase"/>
</dbReference>
<keyword evidence="1" id="KW-0472">Membrane</keyword>
<evidence type="ECO:0000256" key="1">
    <source>
        <dbReference type="SAM" id="Phobius"/>
    </source>
</evidence>
<dbReference type="InterPro" id="IPR002575">
    <property type="entry name" value="Aminoglycoside_PTrfase"/>
</dbReference>
<dbReference type="CDD" id="cd05120">
    <property type="entry name" value="APH_ChoK_like"/>
    <property type="match status" value="1"/>
</dbReference>
<organism evidence="3 4">
    <name type="scientific">Staphylotrichum longicolle</name>
    <dbReference type="NCBI Taxonomy" id="669026"/>
    <lineage>
        <taxon>Eukaryota</taxon>
        <taxon>Fungi</taxon>
        <taxon>Dikarya</taxon>
        <taxon>Ascomycota</taxon>
        <taxon>Pezizomycotina</taxon>
        <taxon>Sordariomycetes</taxon>
        <taxon>Sordariomycetidae</taxon>
        <taxon>Sordariales</taxon>
        <taxon>Chaetomiaceae</taxon>
        <taxon>Staphylotrichum</taxon>
    </lineage>
</organism>
<dbReference type="PANTHER" id="PTHR21310:SF58">
    <property type="entry name" value="AMINOGLYCOSIDE PHOSPHOTRANSFERASE DOMAIN-CONTAINING PROTEIN"/>
    <property type="match status" value="1"/>
</dbReference>
<dbReference type="PANTHER" id="PTHR21310">
    <property type="entry name" value="AMINOGLYCOSIDE PHOSPHOTRANSFERASE-RELATED-RELATED"/>
    <property type="match status" value="1"/>
</dbReference>
<protein>
    <recommendedName>
        <fullName evidence="2">Aminoglycoside phosphotransferase domain-containing protein</fullName>
    </recommendedName>
</protein>
<dbReference type="EMBL" id="JAHCVI010000005">
    <property type="protein sequence ID" value="KAG7285065.1"/>
    <property type="molecule type" value="Genomic_DNA"/>
</dbReference>
<dbReference type="AlphaFoldDB" id="A0AAD4EPW6"/>
<evidence type="ECO:0000313" key="3">
    <source>
        <dbReference type="EMBL" id="KAG7285065.1"/>
    </source>
</evidence>
<gene>
    <name evidence="3" type="ORF">NEMBOFW57_009685</name>
</gene>
<name>A0AAD4EPW6_9PEZI</name>
<keyword evidence="1" id="KW-1133">Transmembrane helix</keyword>
<sequence length="410" mass="46885">MLGAFLDPTYRDWWLSYVENPEHTEPERSHWLATVLPEEEIEVDGEYPLLGDHSRSAIDTVDPIFLSSQAKLATSFQFVELARTLAQNSQPRSPNSAETIRARHPRKYQQRGFSLTGLVAILFFTVWSLVPSRLRIATYKLLIKVGSRLYRQPEAHGVFRLPFGLFLKRQIYAACSRNEFGALQLVRQHTSIPVPRPLDLAIDNNANPDPGWHHCTGDGYVLTTRIPGISLAECRFALSDTDMAEISLQMTDYLAQLRTIPNNRNPTHPICNAVGEALWDTRLRSGDEPQGPFADEAEFNTMFVRTGNDPARTGHKIMYTHADLNPRNILVEKVPREDGTQGWRVSGIVDWENSGFYPEYWEYTKSMFEGFRWIDRYNEMARGWWAFVGEGGYEKELAVEKESWLVSEAV</sequence>
<dbReference type="Proteomes" id="UP001197093">
    <property type="component" value="Unassembled WGS sequence"/>
</dbReference>
<reference evidence="3" key="1">
    <citation type="submission" date="2023-02" db="EMBL/GenBank/DDBJ databases">
        <authorList>
            <person name="Palmer J.M."/>
        </authorList>
    </citation>
    <scope>NUCLEOTIDE SEQUENCE</scope>
    <source>
        <strain evidence="3">FW57</strain>
    </source>
</reference>
<feature type="domain" description="Aminoglycoside phosphotransferase" evidence="2">
    <location>
        <begin position="176"/>
        <end position="367"/>
    </location>
</feature>
<evidence type="ECO:0000259" key="2">
    <source>
        <dbReference type="Pfam" id="PF01636"/>
    </source>
</evidence>
<dbReference type="InterPro" id="IPR011009">
    <property type="entry name" value="Kinase-like_dom_sf"/>
</dbReference>
<keyword evidence="1" id="KW-0812">Transmembrane</keyword>
<accession>A0AAD4EPW6</accession>
<comment type="caution">
    <text evidence="3">The sequence shown here is derived from an EMBL/GenBank/DDBJ whole genome shotgun (WGS) entry which is preliminary data.</text>
</comment>
<proteinExistence type="predicted"/>
<feature type="transmembrane region" description="Helical" evidence="1">
    <location>
        <begin position="112"/>
        <end position="130"/>
    </location>
</feature>